<dbReference type="InterPro" id="IPR049076">
    <property type="entry name" value="ACCA"/>
</dbReference>
<evidence type="ECO:0000256" key="10">
    <source>
        <dbReference type="ARBA" id="ARBA00023267"/>
    </source>
</evidence>
<dbReference type="OMA" id="PTPKGHC"/>
<gene>
    <name evidence="21" type="primary">TBLA0G01810</name>
    <name evidence="21" type="ORF">TBLA_0G01810</name>
</gene>
<dbReference type="GO" id="GO:0005739">
    <property type="term" value="C:mitochondrion"/>
    <property type="evidence" value="ECO:0007669"/>
    <property type="project" value="TreeGrafter"/>
</dbReference>
<dbReference type="GO" id="GO:2001295">
    <property type="term" value="P:malonyl-CoA biosynthetic process"/>
    <property type="evidence" value="ECO:0007669"/>
    <property type="project" value="UniProtKB-UniPathway"/>
</dbReference>
<sequence>MSYIAKHSTLPSNFIGFNTIAKSNDESPLKDFIASHEGHSIISKILIANNGIAAVKEIRSIRKWSYETFGNDRIIQFVVMATPDDLKANSEYIRMADQFIEVPGGTNNNNYANVDLIVDIAERTDVDAVWAGWGHASENPHLPEKLAQSHRKILFIGPPGSAMRSLGDKISSTIVAQHAKVPCIPWSGTGVDTVHIDSKTGLVSVDDDIYQQGCCSSPEDGLEKAKKIGFPVMIKASEGGGGKGIRQVEREEDFISLYNQAMNEIPGSPIFIMKLAGRARHLEVQLLADQYGNNISLFGRDCSVQRRHQKIIEEAPVTIAKPITFTEMEKAAVRLGKLVGYVSAGTVEYLYSHEDEKFYFLELNPRLQVEHPTTEMVSGVNLPAAQLQIAMGIPLHRIKDIRVLYGLNPHTSTEIDFDFSTEESKKIQRKPVPKGHCTACRITSEDPNEGFKPSGGSLHELNFRSSSNVWGYFSVGNNGNIHSFSDSQFGHIFAFGENRQASRKHMVVALKELSIRGDFRTTVEYLIKLLETEDFEDNTITTGWLDDLILHKMTAEKPDPTLAVICGAATKAFIASETNCNEYIESLRRGQVSSSVLLQTMFPIEFIHEGKRFKFTVAKSADDLYTLFINGSKCEVSVHKLSDGGLLIAIGGKSHTIYWKDEVASTRLSVDSMTTLLEVENDPTQLRTPSPGKLVKYLVENGDHINSGEAYAEVEVMKMQMPLIAQESGIVQLLKQPGSTISAGDIIAILTLDDPSKVKHALPFEGMLPDFGSPNIQGKKPVQKFKFLISTLQNILKGYDNQVVMDATLNQLIHVLRDPTLPYSEWQSQVSALHSRLPIKLDEQLNELVDRSLKRNAVFPARQLKKMLDLEVEKQRSEKIPESDILLFKTTIEPLLDITKRFENGLEHHEHSIFVKLLEEYYNVEKLFNGPNVREENVILKLRDENPDDLDKVVLIVLSHSRISAKNNLILAILKHYQPLCKLSSDIASIIADPLQHIVELESKATAKVALQAREILIQGALPSVKERTEQIEHILKSSVVKTAYGDTHPKRSEPDLEVLKDLIDSKYVVFDVLTPFLNHSDHSVCAAAAQVYVRRAYRAYTVADVKVHDGTNNPICEWKFQLPSAAFSAIPLVKNKFGMNRAVSVSDLSYVVDSENAPLRTGILSAVDHLDDVDDAITQSVDVIPKHHHNTGNSAGPAPDRSSNNPTSLSNIINVYVHSTEGFSSETDVLKRLSEILNLNKQVLVKSGIRRITFLFGFDDGSYPKYYTFKGPNYSEDETIRHIEPALAFQLELGRMANFDIKPIFTENRNIHVYEAVSKTSPLDKRFFTRGIIRTGSIREDVSIQEYLTSEAHRLMSDILDNLEILDTSNSDLNHIFIHFSAVFDVSPEDVEAAFGGFLGRFGKRLMRLRVTSAEIRIIIKDPETGAPVPLRALINNVSGYVVKSELYIEIKNAKGEWVFKSLGKPGSMHLRPIATPYPVKEWLQPKRYKAHLMGTTYVYDFPELFHQAAVLEWTKHSPKVKLDDDFFVANELIEDENGELAEVEREAGANNIGMVAFKVTVKTPEYPRGRQFVIVANDITFKIGSFGPQEDEFFNKVTEYARKLGIPRIYLSANSGARIGIADELVPLYQVAWNDPTSEAKGFKYLYLNDSGIEELKKYGKEGSVVTEPIVENGEQRHVIKTIIGSEDGLGVECLRGSGLIAGATSRAYTDIFTITLVTCRSVGIGAYLVRLGQRAIQIEGQPIILTGAPAINKVLGKEVYTSNLQLGGTQIMYNNGVSHLTAPDDLAAVQQIMKWLSYIPAKRNMPVPILESDDKWDRSVDYCPPGDKAPYDVRWMIEGRDGPNGFEYGLFDKGSFFETLSGWAKGVVVGRARLGGIPMGVIAVSTQTVETIIPADPANPDSTETLVQEAGQVWYPNSAFKTAQAIKDFNHGEQLPLMILANWRGFSGGQRDMFNEVLKYGSFIVDALVEYKQPIFIYIPPTGELRGGSWVVVDPTINPEQMEMYADVDSRAGVLEPEGMVGIKYRREKLLSTMARLDKKYRDLKEQLMNSKLSTEEHQELSKKLSLREKQLYPVYSQISVQFADLHDRTGRMLAKDTIRKELEWSESRRFFFWRLRRRLNEEYLIRRLDKELKTSSRLEKMARLRSWYSKDITIEDDKSVAVWIEENYHVVEEKLKGLKLEKFAQELAKSIRNDHDNSIIGLSEVLKMLSAEDKEKLSKSLV</sequence>
<dbReference type="SUPFAM" id="SSF52096">
    <property type="entry name" value="ClpP/crotonase"/>
    <property type="match status" value="2"/>
</dbReference>
<evidence type="ECO:0000259" key="20">
    <source>
        <dbReference type="PROSITE" id="PS50989"/>
    </source>
</evidence>
<dbReference type="STRING" id="1071380.I2H6X2"/>
<dbReference type="EMBL" id="HE806322">
    <property type="protein sequence ID" value="CCH62124.1"/>
    <property type="molecule type" value="Genomic_DNA"/>
</dbReference>
<comment type="catalytic activity">
    <reaction evidence="13">
        <text>N(6)-biotinyl-L-lysyl-[protein] + hydrogencarbonate + ATP = N(6)-carboxybiotinyl-L-lysyl-[protein] + ADP + phosphate + H(+)</text>
        <dbReference type="Rhea" id="RHEA:13501"/>
        <dbReference type="Rhea" id="RHEA-COMP:10505"/>
        <dbReference type="Rhea" id="RHEA-COMP:10506"/>
        <dbReference type="ChEBI" id="CHEBI:15378"/>
        <dbReference type="ChEBI" id="CHEBI:17544"/>
        <dbReference type="ChEBI" id="CHEBI:30616"/>
        <dbReference type="ChEBI" id="CHEBI:43474"/>
        <dbReference type="ChEBI" id="CHEBI:83144"/>
        <dbReference type="ChEBI" id="CHEBI:83145"/>
        <dbReference type="ChEBI" id="CHEBI:456216"/>
        <dbReference type="EC" id="6.3.4.14"/>
    </reaction>
</comment>
<dbReference type="PROSITE" id="PS50968">
    <property type="entry name" value="BIOTINYL_LIPOYL"/>
    <property type="match status" value="1"/>
</dbReference>
<dbReference type="FunFam" id="2.40.460.10:FF:000001">
    <property type="entry name" value="Acetyl-CoA carboxylase 1"/>
    <property type="match status" value="1"/>
</dbReference>
<accession>I2H6X2</accession>
<evidence type="ECO:0000259" key="18">
    <source>
        <dbReference type="PROSITE" id="PS50979"/>
    </source>
</evidence>
<dbReference type="FunCoup" id="I2H6X2">
    <property type="interactions" value="898"/>
</dbReference>
<evidence type="ECO:0000259" key="16">
    <source>
        <dbReference type="PROSITE" id="PS50968"/>
    </source>
</evidence>
<dbReference type="PROSITE" id="PS00866">
    <property type="entry name" value="CPSASE_1"/>
    <property type="match status" value="1"/>
</dbReference>
<evidence type="ECO:0000313" key="22">
    <source>
        <dbReference type="Proteomes" id="UP000002866"/>
    </source>
</evidence>
<dbReference type="GO" id="GO:0006085">
    <property type="term" value="P:acetyl-CoA biosynthetic process"/>
    <property type="evidence" value="ECO:0007669"/>
    <property type="project" value="EnsemblFungi"/>
</dbReference>
<evidence type="ECO:0000256" key="1">
    <source>
        <dbReference type="ARBA" id="ARBA00001953"/>
    </source>
</evidence>
<dbReference type="InterPro" id="IPR011764">
    <property type="entry name" value="Biotin_carboxylation_dom"/>
</dbReference>
<dbReference type="GO" id="GO:0046872">
    <property type="term" value="F:metal ion binding"/>
    <property type="evidence" value="ECO:0007669"/>
    <property type="project" value="InterPro"/>
</dbReference>
<dbReference type="KEGG" id="tbl:TBLA_0G01810"/>
<keyword evidence="15" id="KW-0175">Coiled coil</keyword>
<name>I2H6X2_HENB6</name>
<dbReference type="PROSITE" id="PS50975">
    <property type="entry name" value="ATP_GRASP"/>
    <property type="match status" value="1"/>
</dbReference>
<dbReference type="UniPathway" id="UPA00655">
    <property type="reaction ID" value="UER00711"/>
</dbReference>
<dbReference type="PROSITE" id="PS00867">
    <property type="entry name" value="CPSASE_2"/>
    <property type="match status" value="1"/>
</dbReference>
<dbReference type="FunFam" id="3.90.226.10:FF:000010">
    <property type="entry name" value="acetyl-CoA carboxylase isoform X2"/>
    <property type="match status" value="1"/>
</dbReference>
<dbReference type="Gene3D" id="3.30.470.20">
    <property type="entry name" value="ATP-grasp fold, B domain"/>
    <property type="match status" value="1"/>
</dbReference>
<keyword evidence="9" id="KW-0275">Fatty acid biosynthesis</keyword>
<dbReference type="Gene3D" id="2.40.460.10">
    <property type="entry name" value="Biotin dependent carboxylase carboxyltransferase"/>
    <property type="match status" value="1"/>
</dbReference>
<organism evidence="21 22">
    <name type="scientific">Henningerozyma blattae (strain ATCC 34711 / CBS 6284 / DSM 70876 / NBRC 10599 / NRRL Y-10934 / UCD 77-7)</name>
    <name type="common">Yeast</name>
    <name type="synonym">Tetrapisispora blattae</name>
    <dbReference type="NCBI Taxonomy" id="1071380"/>
    <lineage>
        <taxon>Eukaryota</taxon>
        <taxon>Fungi</taxon>
        <taxon>Dikarya</taxon>
        <taxon>Ascomycota</taxon>
        <taxon>Saccharomycotina</taxon>
        <taxon>Saccharomycetes</taxon>
        <taxon>Saccharomycetales</taxon>
        <taxon>Saccharomycetaceae</taxon>
        <taxon>Henningerozyma</taxon>
    </lineage>
</organism>
<dbReference type="GO" id="GO:0005789">
    <property type="term" value="C:endoplasmic reticulum membrane"/>
    <property type="evidence" value="ECO:0007669"/>
    <property type="project" value="EnsemblFungi"/>
</dbReference>
<evidence type="ECO:0000256" key="14">
    <source>
        <dbReference type="PROSITE-ProRule" id="PRU00409"/>
    </source>
</evidence>
<keyword evidence="11" id="KW-0511">Multifunctional enzyme</keyword>
<dbReference type="InterPro" id="IPR000089">
    <property type="entry name" value="Biotin_lipoyl"/>
</dbReference>
<dbReference type="GO" id="GO:0003989">
    <property type="term" value="F:acetyl-CoA carboxylase activity"/>
    <property type="evidence" value="ECO:0007669"/>
    <property type="project" value="UniProtKB-EC"/>
</dbReference>
<dbReference type="Pfam" id="PF00364">
    <property type="entry name" value="Biotin_lipoyl"/>
    <property type="match status" value="1"/>
</dbReference>
<evidence type="ECO:0000256" key="11">
    <source>
        <dbReference type="ARBA" id="ARBA00023268"/>
    </source>
</evidence>
<dbReference type="Pfam" id="PF08326">
    <property type="entry name" value="ACC_central"/>
    <property type="match status" value="1"/>
</dbReference>
<dbReference type="InterPro" id="IPR049074">
    <property type="entry name" value="ACCA_BT"/>
</dbReference>
<dbReference type="Gene3D" id="2.40.50.100">
    <property type="match status" value="1"/>
</dbReference>
<comment type="cofactor">
    <cofactor evidence="1">
        <name>biotin</name>
        <dbReference type="ChEBI" id="CHEBI:57586"/>
    </cofactor>
</comment>
<dbReference type="InterPro" id="IPR011054">
    <property type="entry name" value="Rudment_hybrid_motif"/>
</dbReference>
<keyword evidence="7 14" id="KW-0067">ATP-binding</keyword>
<dbReference type="PANTHER" id="PTHR45728:SF3">
    <property type="entry name" value="ACETYL-COA CARBOXYLASE"/>
    <property type="match status" value="1"/>
</dbReference>
<evidence type="ECO:0000256" key="3">
    <source>
        <dbReference type="ARBA" id="ARBA00022516"/>
    </source>
</evidence>
<feature type="domain" description="CoA carboxyltransferase N-terminal" evidence="19">
    <location>
        <begin position="1478"/>
        <end position="1814"/>
    </location>
</feature>
<dbReference type="Gene3D" id="3.30.1490.20">
    <property type="entry name" value="ATP-grasp fold, A domain"/>
    <property type="match status" value="1"/>
</dbReference>
<dbReference type="InterPro" id="IPR005481">
    <property type="entry name" value="BC-like_N"/>
</dbReference>
<dbReference type="SUPFAM" id="SSF56059">
    <property type="entry name" value="Glutathione synthetase ATP-binding domain-like"/>
    <property type="match status" value="1"/>
</dbReference>
<keyword evidence="5 14" id="KW-0547">Nucleotide-binding</keyword>
<protein>
    <submittedName>
        <fullName evidence="21">Uncharacterized protein</fullName>
    </submittedName>
</protein>
<evidence type="ECO:0000256" key="7">
    <source>
        <dbReference type="ARBA" id="ARBA00022840"/>
    </source>
</evidence>
<dbReference type="InterPro" id="IPR011762">
    <property type="entry name" value="COA_CT_N"/>
</dbReference>
<dbReference type="InterPro" id="IPR013815">
    <property type="entry name" value="ATP_grasp_subdomain_1"/>
</dbReference>
<evidence type="ECO:0000256" key="13">
    <source>
        <dbReference type="ARBA" id="ARBA00048600"/>
    </source>
</evidence>
<feature type="coiled-coil region" evidence="15">
    <location>
        <begin position="2030"/>
        <end position="2057"/>
    </location>
</feature>
<evidence type="ECO:0000256" key="5">
    <source>
        <dbReference type="ARBA" id="ARBA00022741"/>
    </source>
</evidence>
<dbReference type="Proteomes" id="UP000002866">
    <property type="component" value="Chromosome 7"/>
</dbReference>
<dbReference type="eggNOG" id="KOG0368">
    <property type="taxonomic scope" value="Eukaryota"/>
</dbReference>
<dbReference type="PROSITE" id="PS00188">
    <property type="entry name" value="BIOTIN"/>
    <property type="match status" value="1"/>
</dbReference>
<dbReference type="SUPFAM" id="SSF51246">
    <property type="entry name" value="Rudiment single hybrid motif"/>
    <property type="match status" value="1"/>
</dbReference>
<dbReference type="InterPro" id="IPR034733">
    <property type="entry name" value="AcCoA_carboxyl_beta"/>
</dbReference>
<dbReference type="HOGENOM" id="CLU_000395_5_2_1"/>
<comment type="pathway">
    <text evidence="2">Lipid metabolism; malonyl-CoA biosynthesis; malonyl-CoA from acetyl-CoA: step 1/1.</text>
</comment>
<dbReference type="InParanoid" id="I2H6X2"/>
<evidence type="ECO:0000256" key="2">
    <source>
        <dbReference type="ARBA" id="ARBA00004956"/>
    </source>
</evidence>
<evidence type="ECO:0000256" key="6">
    <source>
        <dbReference type="ARBA" id="ARBA00022832"/>
    </source>
</evidence>
<comment type="catalytic activity">
    <reaction evidence="12">
        <text>hydrogencarbonate + acetyl-CoA + ATP = malonyl-CoA + ADP + phosphate + H(+)</text>
        <dbReference type="Rhea" id="RHEA:11308"/>
        <dbReference type="ChEBI" id="CHEBI:15378"/>
        <dbReference type="ChEBI" id="CHEBI:17544"/>
        <dbReference type="ChEBI" id="CHEBI:30616"/>
        <dbReference type="ChEBI" id="CHEBI:43474"/>
        <dbReference type="ChEBI" id="CHEBI:57288"/>
        <dbReference type="ChEBI" id="CHEBI:57384"/>
        <dbReference type="ChEBI" id="CHEBI:456216"/>
        <dbReference type="EC" id="6.4.1.2"/>
    </reaction>
</comment>
<dbReference type="InterPro" id="IPR005482">
    <property type="entry name" value="Biotin_COase_C"/>
</dbReference>
<dbReference type="Pfam" id="PF00289">
    <property type="entry name" value="Biotin_carb_N"/>
    <property type="match status" value="1"/>
</dbReference>
<dbReference type="SMART" id="SM00878">
    <property type="entry name" value="Biotin_carb_C"/>
    <property type="match status" value="1"/>
</dbReference>
<dbReference type="GeneID" id="14497256"/>
<dbReference type="PROSITE" id="PS50989">
    <property type="entry name" value="COA_CT_CTER"/>
    <property type="match status" value="1"/>
</dbReference>
<keyword evidence="8" id="KW-0443">Lipid metabolism</keyword>
<keyword evidence="6" id="KW-0276">Fatty acid metabolism</keyword>
<evidence type="ECO:0000256" key="8">
    <source>
        <dbReference type="ARBA" id="ARBA00023098"/>
    </source>
</evidence>
<keyword evidence="4" id="KW-0436">Ligase</keyword>
<feature type="domain" description="ATP-grasp" evidence="17">
    <location>
        <begin position="199"/>
        <end position="391"/>
    </location>
</feature>
<dbReference type="GO" id="GO:0004075">
    <property type="term" value="F:biotin carboxylase activity"/>
    <property type="evidence" value="ECO:0007669"/>
    <property type="project" value="UniProtKB-EC"/>
</dbReference>
<dbReference type="OrthoDB" id="14612at2759"/>
<dbReference type="PROSITE" id="PS50980">
    <property type="entry name" value="COA_CT_NTER"/>
    <property type="match status" value="1"/>
</dbReference>
<dbReference type="RefSeq" id="XP_004181643.1">
    <property type="nucleotide sequence ID" value="XM_004181595.1"/>
</dbReference>
<dbReference type="PANTHER" id="PTHR45728">
    <property type="entry name" value="ACETYL-COA CARBOXYLASE, ISOFORM A"/>
    <property type="match status" value="1"/>
</dbReference>
<evidence type="ECO:0000256" key="12">
    <source>
        <dbReference type="ARBA" id="ARBA00048065"/>
    </source>
</evidence>
<dbReference type="SUPFAM" id="SSF52440">
    <property type="entry name" value="PreATP-grasp domain"/>
    <property type="match status" value="1"/>
</dbReference>
<evidence type="ECO:0000313" key="21">
    <source>
        <dbReference type="EMBL" id="CCH62124.1"/>
    </source>
</evidence>
<dbReference type="FunFam" id="3.30.470.20:FF:000005">
    <property type="entry name" value="Acetyl-CoA carboxylase 1"/>
    <property type="match status" value="1"/>
</dbReference>
<reference evidence="21 22" key="1">
    <citation type="journal article" date="2011" name="Proc. Natl. Acad. Sci. U.S.A.">
        <title>Evolutionary erosion of yeast sex chromosomes by mating-type switching accidents.</title>
        <authorList>
            <person name="Gordon J.L."/>
            <person name="Armisen D."/>
            <person name="Proux-Wera E."/>
            <person name="Oheigeartaigh S.S."/>
            <person name="Byrne K.P."/>
            <person name="Wolfe K.H."/>
        </authorList>
    </citation>
    <scope>NUCLEOTIDE SEQUENCE [LARGE SCALE GENOMIC DNA]</scope>
    <source>
        <strain evidence="22">ATCC 34711 / CBS 6284 / DSM 70876 / NBRC 10599 / NRRL Y-10934 / UCD 77-7</strain>
    </source>
</reference>
<dbReference type="Pfam" id="PF01039">
    <property type="entry name" value="Carboxyl_trans"/>
    <property type="match status" value="1"/>
</dbReference>
<keyword evidence="3" id="KW-0444">Lipid biosynthesis</keyword>
<dbReference type="PROSITE" id="PS50979">
    <property type="entry name" value="BC"/>
    <property type="match status" value="1"/>
</dbReference>
<dbReference type="SUPFAM" id="SSF51230">
    <property type="entry name" value="Single hybrid motif"/>
    <property type="match status" value="1"/>
</dbReference>
<dbReference type="InterPro" id="IPR005479">
    <property type="entry name" value="CPAse_ATP-bd"/>
</dbReference>
<dbReference type="InterPro" id="IPR013537">
    <property type="entry name" value="AcCoA_COase_cen"/>
</dbReference>
<dbReference type="Gene3D" id="3.90.1770.10">
    <property type="entry name" value="PreATP-grasp domain"/>
    <property type="match status" value="1"/>
</dbReference>
<evidence type="ECO:0000259" key="17">
    <source>
        <dbReference type="PROSITE" id="PS50975"/>
    </source>
</evidence>
<evidence type="ECO:0000256" key="4">
    <source>
        <dbReference type="ARBA" id="ARBA00022598"/>
    </source>
</evidence>
<keyword evidence="10" id="KW-0092">Biotin</keyword>
<dbReference type="GO" id="GO:0042759">
    <property type="term" value="P:long-chain fatty acid biosynthetic process"/>
    <property type="evidence" value="ECO:0007669"/>
    <property type="project" value="EnsemblFungi"/>
</dbReference>
<dbReference type="InterPro" id="IPR011763">
    <property type="entry name" value="COA_CT_C"/>
</dbReference>
<feature type="domain" description="Biotin carboxylation" evidence="18">
    <location>
        <begin position="41"/>
        <end position="550"/>
    </location>
</feature>
<dbReference type="InterPro" id="IPR011761">
    <property type="entry name" value="ATP-grasp"/>
</dbReference>
<dbReference type="Gene3D" id="3.40.50.20">
    <property type="match status" value="1"/>
</dbReference>
<dbReference type="GO" id="GO:0005524">
    <property type="term" value="F:ATP binding"/>
    <property type="evidence" value="ECO:0007669"/>
    <property type="project" value="UniProtKB-UniRule"/>
</dbReference>
<evidence type="ECO:0000259" key="19">
    <source>
        <dbReference type="PROSITE" id="PS50980"/>
    </source>
</evidence>
<evidence type="ECO:0000256" key="9">
    <source>
        <dbReference type="ARBA" id="ARBA00023160"/>
    </source>
</evidence>
<keyword evidence="22" id="KW-1185">Reference proteome</keyword>
<dbReference type="GO" id="GO:0009317">
    <property type="term" value="C:acetyl-CoA carboxylase complex"/>
    <property type="evidence" value="ECO:0007669"/>
    <property type="project" value="EnsemblFungi"/>
</dbReference>
<dbReference type="GO" id="GO:0006606">
    <property type="term" value="P:protein import into nucleus"/>
    <property type="evidence" value="ECO:0007669"/>
    <property type="project" value="EnsemblFungi"/>
</dbReference>
<feature type="domain" description="CoA carboxyltransferase C-terminal" evidence="20">
    <location>
        <begin position="1818"/>
        <end position="2134"/>
    </location>
</feature>
<feature type="domain" description="Lipoyl-binding" evidence="16">
    <location>
        <begin position="677"/>
        <end position="751"/>
    </location>
</feature>
<dbReference type="InterPro" id="IPR011053">
    <property type="entry name" value="Single_hybrid_motif"/>
</dbReference>
<proteinExistence type="predicted"/>
<dbReference type="FunFam" id="3.90.1770.10:FF:000001">
    <property type="entry name" value="acetyl-CoA carboxylase 1"/>
    <property type="match status" value="1"/>
</dbReference>
<dbReference type="InterPro" id="IPR001882">
    <property type="entry name" value="Biotin_BS"/>
</dbReference>
<dbReference type="GO" id="GO:0042803">
    <property type="term" value="F:protein homodimerization activity"/>
    <property type="evidence" value="ECO:0007669"/>
    <property type="project" value="EnsemblFungi"/>
</dbReference>
<dbReference type="FunFam" id="3.30.1490.20:FF:000003">
    <property type="entry name" value="acetyl-CoA carboxylase isoform X1"/>
    <property type="match status" value="1"/>
</dbReference>
<dbReference type="InterPro" id="IPR029045">
    <property type="entry name" value="ClpP/crotonase-like_dom_sf"/>
</dbReference>
<dbReference type="Pfam" id="PF21385">
    <property type="entry name" value="ACCA_BT"/>
    <property type="match status" value="1"/>
</dbReference>
<dbReference type="InterPro" id="IPR016185">
    <property type="entry name" value="PreATP-grasp_dom_sf"/>
</dbReference>
<dbReference type="FunFam" id="3.40.50.20:FF:000005">
    <property type="entry name" value="acetyl-CoA carboxylase isoform X2"/>
    <property type="match status" value="1"/>
</dbReference>
<evidence type="ECO:0000256" key="15">
    <source>
        <dbReference type="SAM" id="Coils"/>
    </source>
</evidence>
<dbReference type="Pfam" id="PF02786">
    <property type="entry name" value="CPSase_L_D2"/>
    <property type="match status" value="1"/>
</dbReference>
<dbReference type="FunFam" id="2.40.50.100:FF:000005">
    <property type="entry name" value="Acetyl-CoA carboxylase 1"/>
    <property type="match status" value="1"/>
</dbReference>
<dbReference type="CDD" id="cd06850">
    <property type="entry name" value="biotinyl_domain"/>
    <property type="match status" value="1"/>
</dbReference>
<dbReference type="Pfam" id="PF02785">
    <property type="entry name" value="Biotin_carb_C"/>
    <property type="match status" value="1"/>
</dbReference>
<dbReference type="Gene3D" id="3.90.226.10">
    <property type="entry name" value="2-enoyl-CoA Hydratase, Chain A, domain 1"/>
    <property type="match status" value="2"/>
</dbReference>
<dbReference type="GO" id="GO:0016743">
    <property type="term" value="F:carboxyl- or carbamoyltransferase activity"/>
    <property type="evidence" value="ECO:0007669"/>
    <property type="project" value="EnsemblFungi"/>
</dbReference>
<dbReference type="GO" id="GO:1905502">
    <property type="term" value="F:acetyl-CoA binding"/>
    <property type="evidence" value="ECO:0007669"/>
    <property type="project" value="EnsemblFungi"/>
</dbReference>